<evidence type="ECO:0008006" key="3">
    <source>
        <dbReference type="Google" id="ProtNLM"/>
    </source>
</evidence>
<reference evidence="1 2" key="1">
    <citation type="submission" date="2017-11" db="EMBL/GenBank/DDBJ databases">
        <title>Genomic Encyclopedia of Type Strains, Phase III (KMG-III): the genomes of soil and plant-associated and newly described type strains.</title>
        <authorList>
            <person name="Whitman W."/>
        </authorList>
    </citation>
    <scope>NUCLEOTIDE SEQUENCE [LARGE SCALE GENOMIC DNA]</scope>
    <source>
        <strain evidence="1 2">CGMCC 1.12274</strain>
    </source>
</reference>
<dbReference type="EMBL" id="PHUF01000003">
    <property type="protein sequence ID" value="PKB19073.1"/>
    <property type="molecule type" value="Genomic_DNA"/>
</dbReference>
<name>A0A2N0HJF7_9SPHN</name>
<protein>
    <recommendedName>
        <fullName evidence="3">DUF1993 domain-containing protein</fullName>
    </recommendedName>
</protein>
<accession>A0A2N0HJF7</accession>
<comment type="caution">
    <text evidence="1">The sequence shown here is derived from an EMBL/GenBank/DDBJ whole genome shotgun (WGS) entry which is preliminary data.</text>
</comment>
<dbReference type="InterPro" id="IPR034660">
    <property type="entry name" value="DinB/YfiT-like"/>
</dbReference>
<gene>
    <name evidence="1" type="ORF">B0I00_1301</name>
</gene>
<dbReference type="PANTHER" id="PTHR36922">
    <property type="entry name" value="BLL2446 PROTEIN"/>
    <property type="match status" value="1"/>
</dbReference>
<dbReference type="Gene3D" id="1.20.120.450">
    <property type="entry name" value="dinb family like domain"/>
    <property type="match status" value="1"/>
</dbReference>
<dbReference type="InterPro" id="IPR018531">
    <property type="entry name" value="DUF1993"/>
</dbReference>
<proteinExistence type="predicted"/>
<dbReference type="AlphaFoldDB" id="A0A2N0HJF7"/>
<evidence type="ECO:0000313" key="2">
    <source>
        <dbReference type="Proteomes" id="UP000232587"/>
    </source>
</evidence>
<dbReference type="RefSeq" id="WP_100866592.1">
    <property type="nucleotide sequence ID" value="NZ_PHUF01000003.1"/>
</dbReference>
<evidence type="ECO:0000313" key="1">
    <source>
        <dbReference type="EMBL" id="PKB19073.1"/>
    </source>
</evidence>
<dbReference type="SUPFAM" id="SSF109854">
    <property type="entry name" value="DinB/YfiT-like putative metalloenzymes"/>
    <property type="match status" value="1"/>
</dbReference>
<keyword evidence="2" id="KW-1185">Reference proteome</keyword>
<dbReference type="Pfam" id="PF09351">
    <property type="entry name" value="DUF1993"/>
    <property type="match status" value="1"/>
</dbReference>
<organism evidence="1 2">
    <name type="scientific">Novosphingobium kunmingense</name>
    <dbReference type="NCBI Taxonomy" id="1211806"/>
    <lineage>
        <taxon>Bacteria</taxon>
        <taxon>Pseudomonadati</taxon>
        <taxon>Pseudomonadota</taxon>
        <taxon>Alphaproteobacteria</taxon>
        <taxon>Sphingomonadales</taxon>
        <taxon>Sphingomonadaceae</taxon>
        <taxon>Novosphingobium</taxon>
    </lineage>
</organism>
<dbReference type="Proteomes" id="UP000232587">
    <property type="component" value="Unassembled WGS sequence"/>
</dbReference>
<dbReference type="OrthoDB" id="338237at2"/>
<sequence length="189" mass="20437">MTLTDLAAPTYSQMLGALAAWLRKAQAQVGRDHGDALLSARLADDMFPLATQIRFACVQALEGMHRIRGAEFPPLHAALLDEGRAAGDQPGSLTDALSRIDEALAVVADLAAAGEETDPSAPLAHALPIGMTFDFTGLQYVRDWALPQFYFHVMTAYAILRSREIELGKADYVAHLFPLLRQPDAPPAD</sequence>
<dbReference type="PANTHER" id="PTHR36922:SF1">
    <property type="entry name" value="DUF1993 DOMAIN-CONTAINING PROTEIN"/>
    <property type="match status" value="1"/>
</dbReference>